<protein>
    <recommendedName>
        <fullName evidence="6">FYVE-type domain-containing protein</fullName>
    </recommendedName>
</protein>
<evidence type="ECO:0000256" key="4">
    <source>
        <dbReference type="PROSITE-ProRule" id="PRU00091"/>
    </source>
</evidence>
<feature type="region of interest" description="Disordered" evidence="5">
    <location>
        <begin position="311"/>
        <end position="335"/>
    </location>
</feature>
<dbReference type="PROSITE" id="PS50178">
    <property type="entry name" value="ZF_FYVE"/>
    <property type="match status" value="1"/>
</dbReference>
<dbReference type="EnsemblMetazoa" id="BGLB036243-RA">
    <property type="protein sequence ID" value="BGLB036243-PA"/>
    <property type="gene ID" value="BGLB036243"/>
</dbReference>
<dbReference type="SUPFAM" id="SSF57903">
    <property type="entry name" value="FYVE/PHD zinc finger"/>
    <property type="match status" value="1"/>
</dbReference>
<feature type="domain" description="FYVE-type" evidence="6">
    <location>
        <begin position="677"/>
        <end position="736"/>
    </location>
</feature>
<dbReference type="Gene3D" id="3.30.40.10">
    <property type="entry name" value="Zinc/RING finger domain, C3HC4 (zinc finger)"/>
    <property type="match status" value="1"/>
</dbReference>
<accession>A0A2C9LXW6</accession>
<feature type="region of interest" description="Disordered" evidence="5">
    <location>
        <begin position="521"/>
        <end position="571"/>
    </location>
</feature>
<dbReference type="InterPro" id="IPR013083">
    <property type="entry name" value="Znf_RING/FYVE/PHD"/>
</dbReference>
<organism evidence="7 8">
    <name type="scientific">Biomphalaria glabrata</name>
    <name type="common">Bloodfluke planorb</name>
    <name type="synonym">Freshwater snail</name>
    <dbReference type="NCBI Taxonomy" id="6526"/>
    <lineage>
        <taxon>Eukaryota</taxon>
        <taxon>Metazoa</taxon>
        <taxon>Spiralia</taxon>
        <taxon>Lophotrochozoa</taxon>
        <taxon>Mollusca</taxon>
        <taxon>Gastropoda</taxon>
        <taxon>Heterobranchia</taxon>
        <taxon>Euthyneura</taxon>
        <taxon>Panpulmonata</taxon>
        <taxon>Hygrophila</taxon>
        <taxon>Lymnaeoidea</taxon>
        <taxon>Planorbidae</taxon>
        <taxon>Biomphalaria</taxon>
    </lineage>
</organism>
<dbReference type="PANTHER" id="PTHR46319:SF3">
    <property type="entry name" value="ZINC FINGER FYVE DOMAIN-CONTAINING PROTEIN"/>
    <property type="match status" value="1"/>
</dbReference>
<evidence type="ECO:0000313" key="7">
    <source>
        <dbReference type="EnsemblMetazoa" id="BGLB036243-PA"/>
    </source>
</evidence>
<evidence type="ECO:0000259" key="6">
    <source>
        <dbReference type="PROSITE" id="PS50178"/>
    </source>
</evidence>
<dbReference type="FunFam" id="3.30.40.10:FF:000084">
    <property type="entry name" value="Zinc finger, FYVE domain-containing 9b"/>
    <property type="match status" value="1"/>
</dbReference>
<sequence>MDFVDLDKVLDEFEEEEKQALSIVPGQELKPSGYIEFLERHEDSDWNSLNPSKYPSYGGYTIERRSAREPTNVAYDDPYDSFSHNKLGFITDYQNESMSFNGYDRSIDVKKSNSEIVTNLTRVGSTNSENVNTVYPSAKAPDRRGIANSTERKGTIAYQPIEVQTDALSPASEHELMSSPFPKSDIIVDGHGDTTVLNEVKVESEQNHSPIYASMDTMNLVSNNNLLADEQPFNSAAVACEDQSTNTLGEIVNTLTTALPAGTEISSTLETSGGRSLEQIISFHDPVEDEDLEDCDVDMYLKDMDTDVLKNSDSTKAYSDSQTNVNTSELSLEASQVPDIQSDLNHSQESQTRSLAEELNDAEQTEDHYSLSYSQNMPKRFCADVAESDVVASHLQNPDIVADIGLYLPEEATLQHIETAEDQLPSSDTVRQSVFNSIMRGKMELEHILESCVKSNSLNCTVGENLLRGRFEIEKILNNISESVPSNKGKVFLETERLHFSSLNQPDVTQNSETSGHALSMDEKAQDSNSLSPASSLTSNSNDSLSMGLGARPKDPSLLKKSRPNSLLGLSKVTLDRPSVPVSVDEPSSGETCHQHHLDAQSPSYFPDVTISHQLNDEPSPSSGEHNEAIAIPDSDELNSVSASAQAVVEEGTIDITSHSQTLSSNLGQQAPFWIPDSDAPECMLCRVKFTIWKRRHHCRACGKVLCSTCCSQKALLPYMENKEARVCVECHLQLTSGQFT</sequence>
<dbReference type="Pfam" id="PF01363">
    <property type="entry name" value="FYVE"/>
    <property type="match status" value="1"/>
</dbReference>
<keyword evidence="2 4" id="KW-0863">Zinc-finger</keyword>
<feature type="region of interest" description="Disordered" evidence="5">
    <location>
        <begin position="617"/>
        <end position="638"/>
    </location>
</feature>
<dbReference type="SMART" id="SM00064">
    <property type="entry name" value="FYVE"/>
    <property type="match status" value="1"/>
</dbReference>
<proteinExistence type="predicted"/>
<dbReference type="VEuPathDB" id="VectorBase:BGLAX_033553"/>
<reference evidence="7" key="1">
    <citation type="submission" date="2020-05" db="UniProtKB">
        <authorList>
            <consortium name="EnsemblMetazoa"/>
        </authorList>
    </citation>
    <scope>IDENTIFICATION</scope>
    <source>
        <strain evidence="7">BB02</strain>
    </source>
</reference>
<dbReference type="VEuPathDB" id="VectorBase:BGLB036243"/>
<evidence type="ECO:0000256" key="1">
    <source>
        <dbReference type="ARBA" id="ARBA00022723"/>
    </source>
</evidence>
<evidence type="ECO:0000256" key="5">
    <source>
        <dbReference type="SAM" id="MobiDB-lite"/>
    </source>
</evidence>
<dbReference type="InterPro" id="IPR011011">
    <property type="entry name" value="Znf_FYVE_PHD"/>
</dbReference>
<dbReference type="GO" id="GO:0031901">
    <property type="term" value="C:early endosome membrane"/>
    <property type="evidence" value="ECO:0007669"/>
    <property type="project" value="TreeGrafter"/>
</dbReference>
<dbReference type="AlphaFoldDB" id="A0A2C9LXW6"/>
<keyword evidence="3" id="KW-0862">Zinc</keyword>
<dbReference type="Proteomes" id="UP000076420">
    <property type="component" value="Unassembled WGS sequence"/>
</dbReference>
<dbReference type="PANTHER" id="PTHR46319">
    <property type="entry name" value="ZINC FINGER FYVE DOMAIN-CONTAINING PROTEIN"/>
    <property type="match status" value="1"/>
</dbReference>
<dbReference type="CDD" id="cd15729">
    <property type="entry name" value="FYVE_endofin"/>
    <property type="match status" value="1"/>
</dbReference>
<dbReference type="InterPro" id="IPR017455">
    <property type="entry name" value="Znf_FYVE-rel"/>
</dbReference>
<evidence type="ECO:0000256" key="3">
    <source>
        <dbReference type="ARBA" id="ARBA00022833"/>
    </source>
</evidence>
<dbReference type="GO" id="GO:0008270">
    <property type="term" value="F:zinc ion binding"/>
    <property type="evidence" value="ECO:0007669"/>
    <property type="project" value="UniProtKB-KW"/>
</dbReference>
<evidence type="ECO:0000256" key="2">
    <source>
        <dbReference type="ARBA" id="ARBA00022771"/>
    </source>
</evidence>
<gene>
    <name evidence="7" type="primary">106050595</name>
</gene>
<keyword evidence="1" id="KW-0479">Metal-binding</keyword>
<name>A0A2C9LXW6_BIOGL</name>
<dbReference type="InterPro" id="IPR000306">
    <property type="entry name" value="Znf_FYVE"/>
</dbReference>
<dbReference type="GO" id="GO:0016197">
    <property type="term" value="P:endosomal transport"/>
    <property type="evidence" value="ECO:0007669"/>
    <property type="project" value="TreeGrafter"/>
</dbReference>
<feature type="compositionally biased region" description="Low complexity" evidence="5">
    <location>
        <begin position="528"/>
        <end position="546"/>
    </location>
</feature>
<evidence type="ECO:0000313" key="8">
    <source>
        <dbReference type="Proteomes" id="UP000076420"/>
    </source>
</evidence>